<dbReference type="Proteomes" id="UP001597073">
    <property type="component" value="Unassembled WGS sequence"/>
</dbReference>
<evidence type="ECO:0000313" key="3">
    <source>
        <dbReference type="EMBL" id="MFD0766111.1"/>
    </source>
</evidence>
<accession>A0ABW2ZJ48</accession>
<evidence type="ECO:0000313" key="4">
    <source>
        <dbReference type="Proteomes" id="UP001597073"/>
    </source>
</evidence>
<keyword evidence="4" id="KW-1185">Reference proteome</keyword>
<proteinExistence type="predicted"/>
<dbReference type="InterPro" id="IPR017113">
    <property type="entry name" value="Antirestriction_ArdC"/>
</dbReference>
<comment type="caution">
    <text evidence="3">The sequence shown here is derived from an EMBL/GenBank/DDBJ whole genome shotgun (WGS) entry which is preliminary data.</text>
</comment>
<feature type="domain" description="Polyvalent protein metallopeptidase" evidence="2">
    <location>
        <begin position="177"/>
        <end position="285"/>
    </location>
</feature>
<evidence type="ECO:0000259" key="1">
    <source>
        <dbReference type="Pfam" id="PF08401"/>
    </source>
</evidence>
<protein>
    <submittedName>
        <fullName evidence="3">ArdC family protein</fullName>
    </submittedName>
</protein>
<dbReference type="Pfam" id="PF08401">
    <property type="entry name" value="ArdcN"/>
    <property type="match status" value="1"/>
</dbReference>
<feature type="domain" description="N-terminal" evidence="1">
    <location>
        <begin position="8"/>
        <end position="130"/>
    </location>
</feature>
<dbReference type="InterPro" id="IPR041459">
    <property type="entry name" value="MPTase-PolyVal"/>
</dbReference>
<organism evidence="3 4">
    <name type="scientific">Mucilaginibacter lutimaris</name>
    <dbReference type="NCBI Taxonomy" id="931629"/>
    <lineage>
        <taxon>Bacteria</taxon>
        <taxon>Pseudomonadati</taxon>
        <taxon>Bacteroidota</taxon>
        <taxon>Sphingobacteriia</taxon>
        <taxon>Sphingobacteriales</taxon>
        <taxon>Sphingobacteriaceae</taxon>
        <taxon>Mucilaginibacter</taxon>
    </lineage>
</organism>
<reference evidence="4" key="1">
    <citation type="journal article" date="2019" name="Int. J. Syst. Evol. Microbiol.">
        <title>The Global Catalogue of Microorganisms (GCM) 10K type strain sequencing project: providing services to taxonomists for standard genome sequencing and annotation.</title>
        <authorList>
            <consortium name="The Broad Institute Genomics Platform"/>
            <consortium name="The Broad Institute Genome Sequencing Center for Infectious Disease"/>
            <person name="Wu L."/>
            <person name="Ma J."/>
        </authorList>
    </citation>
    <scope>NUCLEOTIDE SEQUENCE [LARGE SCALE GENOMIC DNA]</scope>
    <source>
        <strain evidence="4">CCUG 60742</strain>
    </source>
</reference>
<dbReference type="EMBL" id="JBHTIA010000010">
    <property type="protein sequence ID" value="MFD0766111.1"/>
    <property type="molecule type" value="Genomic_DNA"/>
</dbReference>
<dbReference type="InterPro" id="IPR013610">
    <property type="entry name" value="ArdC_N"/>
</dbReference>
<gene>
    <name evidence="3" type="ORF">ACFQZI_14705</name>
</gene>
<dbReference type="RefSeq" id="WP_377143730.1">
    <property type="nucleotide sequence ID" value="NZ_JBHTIA010000010.1"/>
</dbReference>
<dbReference type="PIRSF" id="PIRSF037112">
    <property type="entry name" value="Antirestriction_ArdC"/>
    <property type="match status" value="1"/>
</dbReference>
<sequence length="305" mass="34235">MATTARFKDIYQEVTDAVIEQMEKGNLVWRCGWRDSSLPSNVTTGIAYRGWNVFWLNFNTMIKDYETPQYLTFKQALNLGGNIRKGEKGVKIIYWAAIELKQQNHESQLVDNKDETSNRQRMVPKVYTVFNIAQVEGIDFREPIVNHSTIVEKVTACEELIDNMPDRPVLETDGICPVYFPVRDTVSVPGITSFVSAEEYYAALFHELAHSTGHATRLGRKEITEAAAYGSEPYSREELTAELTAAFLCALTGIGQQTIENSAAYLQGWLGALKNDKTLLIKAAGQAQKAADYIRNIRTELAHVA</sequence>
<evidence type="ECO:0000259" key="2">
    <source>
        <dbReference type="Pfam" id="PF18818"/>
    </source>
</evidence>
<dbReference type="Pfam" id="PF18818">
    <property type="entry name" value="MPTase-PolyVal"/>
    <property type="match status" value="1"/>
</dbReference>
<name>A0ABW2ZJ48_9SPHI</name>